<evidence type="ECO:0000313" key="3">
    <source>
        <dbReference type="Proteomes" id="UP001234989"/>
    </source>
</evidence>
<dbReference type="AlphaFoldDB" id="A0AAF0QA83"/>
<dbReference type="Gene3D" id="3.10.10.10">
    <property type="entry name" value="HIV Type 1 Reverse Transcriptase, subunit A, domain 1"/>
    <property type="match status" value="1"/>
</dbReference>
<dbReference type="InterPro" id="IPR041588">
    <property type="entry name" value="Integrase_H2C2"/>
</dbReference>
<feature type="domain" description="Integrase zinc-binding" evidence="1">
    <location>
        <begin position="225"/>
        <end position="279"/>
    </location>
</feature>
<dbReference type="Proteomes" id="UP001234989">
    <property type="component" value="Chromosome 3"/>
</dbReference>
<dbReference type="Gene3D" id="3.30.70.270">
    <property type="match status" value="1"/>
</dbReference>
<dbReference type="InterPro" id="IPR043128">
    <property type="entry name" value="Rev_trsase/Diguanyl_cyclase"/>
</dbReference>
<dbReference type="Gene3D" id="1.10.340.70">
    <property type="match status" value="1"/>
</dbReference>
<dbReference type="EMBL" id="CP133614">
    <property type="protein sequence ID" value="WMV19919.1"/>
    <property type="molecule type" value="Genomic_DNA"/>
</dbReference>
<dbReference type="Pfam" id="PF17921">
    <property type="entry name" value="Integrase_H2C2"/>
    <property type="match status" value="1"/>
</dbReference>
<name>A0AAF0QA83_SOLVR</name>
<evidence type="ECO:0000313" key="2">
    <source>
        <dbReference type="EMBL" id="WMV19919.1"/>
    </source>
</evidence>
<gene>
    <name evidence="2" type="ORF">MTR67_013304</name>
</gene>
<dbReference type="InterPro" id="IPR016197">
    <property type="entry name" value="Chromo-like_dom_sf"/>
</dbReference>
<dbReference type="SUPFAM" id="SSF53098">
    <property type="entry name" value="Ribonuclease H-like"/>
    <property type="match status" value="1"/>
</dbReference>
<dbReference type="PANTHER" id="PTHR45835">
    <property type="entry name" value="YALI0A06105P"/>
    <property type="match status" value="1"/>
</dbReference>
<accession>A0AAF0QA83</accession>
<dbReference type="SUPFAM" id="SSF54160">
    <property type="entry name" value="Chromo domain-like"/>
    <property type="match status" value="1"/>
</dbReference>
<reference evidence="2" key="1">
    <citation type="submission" date="2023-08" db="EMBL/GenBank/DDBJ databases">
        <title>A de novo genome assembly of Solanum verrucosum Schlechtendal, a Mexican diploid species geographically isolated from the other diploid A-genome species in potato relatives.</title>
        <authorList>
            <person name="Hosaka K."/>
        </authorList>
    </citation>
    <scope>NUCLEOTIDE SEQUENCE</scope>
    <source>
        <tissue evidence="2">Young leaves</tissue>
    </source>
</reference>
<dbReference type="PANTHER" id="PTHR45835:SF99">
    <property type="entry name" value="CHROMO DOMAIN-CONTAINING PROTEIN-RELATED"/>
    <property type="match status" value="1"/>
</dbReference>
<protein>
    <recommendedName>
        <fullName evidence="1">Integrase zinc-binding domain-containing protein</fullName>
    </recommendedName>
</protein>
<proteinExistence type="predicted"/>
<organism evidence="2 3">
    <name type="scientific">Solanum verrucosum</name>
    <dbReference type="NCBI Taxonomy" id="315347"/>
    <lineage>
        <taxon>Eukaryota</taxon>
        <taxon>Viridiplantae</taxon>
        <taxon>Streptophyta</taxon>
        <taxon>Embryophyta</taxon>
        <taxon>Tracheophyta</taxon>
        <taxon>Spermatophyta</taxon>
        <taxon>Magnoliopsida</taxon>
        <taxon>eudicotyledons</taxon>
        <taxon>Gunneridae</taxon>
        <taxon>Pentapetalae</taxon>
        <taxon>asterids</taxon>
        <taxon>lamiids</taxon>
        <taxon>Solanales</taxon>
        <taxon>Solanaceae</taxon>
        <taxon>Solanoideae</taxon>
        <taxon>Solaneae</taxon>
        <taxon>Solanum</taxon>
    </lineage>
</organism>
<keyword evidence="3" id="KW-1185">Reference proteome</keyword>
<dbReference type="InterPro" id="IPR043502">
    <property type="entry name" value="DNA/RNA_pol_sf"/>
</dbReference>
<evidence type="ECO:0000259" key="1">
    <source>
        <dbReference type="Pfam" id="PF17921"/>
    </source>
</evidence>
<dbReference type="SUPFAM" id="SSF56672">
    <property type="entry name" value="DNA/RNA polymerases"/>
    <property type="match status" value="1"/>
</dbReference>
<dbReference type="InterPro" id="IPR012337">
    <property type="entry name" value="RNaseH-like_sf"/>
</dbReference>
<sequence length="597" mass="68182">MCPCDLPQREKLEWERVYKPKQSKIISSIRARKLVGQGCLAYLAHIRDVEVESPSIESLHVASEFREVFTADLPSMSPDKDIDFDINLEPSTRPISILPYRMASVKLEDVPKTAFRTCYRHYEFLVMSFGLTNAPAAFMSLMKGKANVVEDALSRKAVSIGSLACLSASKRPLVKEIQTLESKFMQMGISQKGRMLASIEAQETTLVVGGVLSFKGRICVPQVDDLIQNVSTKSHGSRYSITLGVTMMFRDLKQLYWWPSMKKDIAEFVAKFQNCQQVNYEHENPAGLLQRMSIPEWKWEMIVINFVVGLPKTLGNFDFIWVVVDRLTKSTHFILVEIDYNAQLLAKVYAKEIVRLHGVSLFYHLRLCYHSSIDLAPFDALYGRRCRSLIGWLESGDVKPLGVDLVKDAQDKERSIQAKILAAQHRQKKYADYKVRDMAFQTGTLSYRLALPPNLSGVHPYKEEPIAILDRDVRKLRTKEIKSVKVQWKHHPVEEATWEIEKDMQNKYPQLFIDLAMKAKEKGKDITRQIGAKKLKKLKESKDVSEVVVDAKIVVNDETGMVDEELSEETNEEELRAEEHGIAETLTKLHETEEVIL</sequence>